<keyword evidence="3" id="KW-1185">Reference proteome</keyword>
<dbReference type="Proteomes" id="UP001176961">
    <property type="component" value="Unassembled WGS sequence"/>
</dbReference>
<evidence type="ECO:0000313" key="3">
    <source>
        <dbReference type="Proteomes" id="UP001176961"/>
    </source>
</evidence>
<feature type="chain" id="PRO_5041202982" evidence="1">
    <location>
        <begin position="19"/>
        <end position="79"/>
    </location>
</feature>
<evidence type="ECO:0000256" key="1">
    <source>
        <dbReference type="SAM" id="SignalP"/>
    </source>
</evidence>
<gene>
    <name evidence="2" type="ORF">CYNAS_LOCUS7760</name>
</gene>
<evidence type="ECO:0000313" key="2">
    <source>
        <dbReference type="EMBL" id="CAJ0595777.1"/>
    </source>
</evidence>
<reference evidence="2" key="1">
    <citation type="submission" date="2023-07" db="EMBL/GenBank/DDBJ databases">
        <authorList>
            <consortium name="CYATHOMIX"/>
        </authorList>
    </citation>
    <scope>NUCLEOTIDE SEQUENCE</scope>
    <source>
        <strain evidence="2">N/A</strain>
    </source>
</reference>
<dbReference type="AlphaFoldDB" id="A0AA36M3H3"/>
<accession>A0AA36M3H3</accession>
<feature type="signal peptide" evidence="1">
    <location>
        <begin position="1"/>
        <end position="18"/>
    </location>
</feature>
<comment type="caution">
    <text evidence="2">The sequence shown here is derived from an EMBL/GenBank/DDBJ whole genome shotgun (WGS) entry which is preliminary data.</text>
</comment>
<sequence length="79" mass="8477">MLDLLVAYILTVIGLTAGQINTWTTSSLQCRYGACLPPFVCISAWTLPLKGYRTSGPWSISISKSGGCGSRLKALFAHI</sequence>
<dbReference type="EMBL" id="CATQJL010000112">
    <property type="protein sequence ID" value="CAJ0595777.1"/>
    <property type="molecule type" value="Genomic_DNA"/>
</dbReference>
<name>A0AA36M3H3_CYLNA</name>
<proteinExistence type="predicted"/>
<protein>
    <submittedName>
        <fullName evidence="2">Uncharacterized protein</fullName>
    </submittedName>
</protein>
<organism evidence="2 3">
    <name type="scientific">Cylicocyclus nassatus</name>
    <name type="common">Nematode worm</name>
    <dbReference type="NCBI Taxonomy" id="53992"/>
    <lineage>
        <taxon>Eukaryota</taxon>
        <taxon>Metazoa</taxon>
        <taxon>Ecdysozoa</taxon>
        <taxon>Nematoda</taxon>
        <taxon>Chromadorea</taxon>
        <taxon>Rhabditida</taxon>
        <taxon>Rhabditina</taxon>
        <taxon>Rhabditomorpha</taxon>
        <taxon>Strongyloidea</taxon>
        <taxon>Strongylidae</taxon>
        <taxon>Cylicocyclus</taxon>
    </lineage>
</organism>
<keyword evidence="1" id="KW-0732">Signal</keyword>